<accession>A0A0B5FTY4</accession>
<dbReference type="InterPro" id="IPR050179">
    <property type="entry name" value="Trans_hexapeptide_repeat"/>
</dbReference>
<reference evidence="5 6" key="1">
    <citation type="journal article" date="2015" name="Genome Announc.">
        <title>Genomes of Geoalkalibacter ferrihydriticus Z-0531T and Geoalkalibacter subterraneus Red1T, Two Haloalkaliphilic Metal-Reducing Deltaproteobacteria.</title>
        <authorList>
            <person name="Badalamenti J.P."/>
            <person name="Krajmalnik-Brown R."/>
            <person name="Torres C.I."/>
            <person name="Bond D.R."/>
        </authorList>
    </citation>
    <scope>NUCLEOTIDE SEQUENCE [LARGE SCALE GENOMIC DNA]</scope>
    <source>
        <strain evidence="5 6">Red1</strain>
    </source>
</reference>
<protein>
    <submittedName>
        <fullName evidence="5">Serine acetyltransferase</fullName>
    </submittedName>
</protein>
<dbReference type="PANTHER" id="PTHR43300:SF4">
    <property type="entry name" value="ACYL-[ACYL-CARRIER-PROTEIN]--UDP-N-ACETYLGLUCOSAMINE O-ACYLTRANSFERASE"/>
    <property type="match status" value="1"/>
</dbReference>
<gene>
    <name evidence="5" type="ORF">GSUB_15335</name>
</gene>
<dbReference type="KEGG" id="gsb:GSUB_15335"/>
<keyword evidence="6" id="KW-1185">Reference proteome</keyword>
<sequence>MKKIAQSAFVHESSYIDDNVSIGANTKIWHFCHVLPECEIGDGCSFGQNCMVGPRVRIGNNVKVQNNISIYEGVEIEDDVFLGPSCVLTNVTNPRSQVLRRSLYEKTLLRRGCSIGANATIVCGITVGRYAFIGAGAVVHADVPDYALMLGVPAKQKGWMSRHGHVLKGSNQNGVMVCPESGLRYQELQGRLRCLDVAEDEPLPQDLSVGQSSYSEYKKDKK</sequence>
<evidence type="ECO:0000256" key="4">
    <source>
        <dbReference type="ARBA" id="ARBA00023315"/>
    </source>
</evidence>
<dbReference type="InterPro" id="IPR011004">
    <property type="entry name" value="Trimer_LpxA-like_sf"/>
</dbReference>
<dbReference type="Proteomes" id="UP000035036">
    <property type="component" value="Chromosome"/>
</dbReference>
<dbReference type="Pfam" id="PF00132">
    <property type="entry name" value="Hexapep"/>
    <property type="match status" value="3"/>
</dbReference>
<evidence type="ECO:0000256" key="3">
    <source>
        <dbReference type="ARBA" id="ARBA00022737"/>
    </source>
</evidence>
<evidence type="ECO:0000256" key="1">
    <source>
        <dbReference type="ARBA" id="ARBA00007274"/>
    </source>
</evidence>
<name>A0A0B5FTY4_9BACT</name>
<organism evidence="5 6">
    <name type="scientific">Geoalkalibacter subterraneus</name>
    <dbReference type="NCBI Taxonomy" id="483547"/>
    <lineage>
        <taxon>Bacteria</taxon>
        <taxon>Pseudomonadati</taxon>
        <taxon>Thermodesulfobacteriota</taxon>
        <taxon>Desulfuromonadia</taxon>
        <taxon>Desulfuromonadales</taxon>
        <taxon>Geoalkalibacteraceae</taxon>
        <taxon>Geoalkalibacter</taxon>
    </lineage>
</organism>
<dbReference type="CDD" id="cd03358">
    <property type="entry name" value="LbH_WxcM_N_like"/>
    <property type="match status" value="1"/>
</dbReference>
<dbReference type="RefSeq" id="WP_040201588.1">
    <property type="nucleotide sequence ID" value="NZ_CP010311.1"/>
</dbReference>
<dbReference type="SUPFAM" id="SSF51161">
    <property type="entry name" value="Trimeric LpxA-like enzymes"/>
    <property type="match status" value="1"/>
</dbReference>
<dbReference type="PROSITE" id="PS00101">
    <property type="entry name" value="HEXAPEP_TRANSFERASES"/>
    <property type="match status" value="1"/>
</dbReference>
<dbReference type="InterPro" id="IPR001451">
    <property type="entry name" value="Hexapep"/>
</dbReference>
<proteinExistence type="inferred from homology"/>
<comment type="similarity">
    <text evidence="1">Belongs to the transferase hexapeptide repeat family.</text>
</comment>
<dbReference type="PANTHER" id="PTHR43300">
    <property type="entry name" value="ACETYLTRANSFERASE"/>
    <property type="match status" value="1"/>
</dbReference>
<dbReference type="Gene3D" id="2.160.10.10">
    <property type="entry name" value="Hexapeptide repeat proteins"/>
    <property type="match status" value="1"/>
</dbReference>
<dbReference type="EMBL" id="CP010311">
    <property type="protein sequence ID" value="AJF07645.1"/>
    <property type="molecule type" value="Genomic_DNA"/>
</dbReference>
<dbReference type="InterPro" id="IPR018357">
    <property type="entry name" value="Hexapep_transf_CS"/>
</dbReference>
<dbReference type="GO" id="GO:0016746">
    <property type="term" value="F:acyltransferase activity"/>
    <property type="evidence" value="ECO:0007669"/>
    <property type="project" value="UniProtKB-KW"/>
</dbReference>
<dbReference type="OrthoDB" id="9782091at2"/>
<evidence type="ECO:0000313" key="6">
    <source>
        <dbReference type="Proteomes" id="UP000035036"/>
    </source>
</evidence>
<evidence type="ECO:0000256" key="2">
    <source>
        <dbReference type="ARBA" id="ARBA00022679"/>
    </source>
</evidence>
<dbReference type="HOGENOM" id="CLU_051638_9_1_7"/>
<evidence type="ECO:0000313" key="5">
    <source>
        <dbReference type="EMBL" id="AJF07645.1"/>
    </source>
</evidence>
<dbReference type="STRING" id="483547.GSUB_15335"/>
<keyword evidence="4" id="KW-0012">Acyltransferase</keyword>
<keyword evidence="3" id="KW-0677">Repeat</keyword>
<dbReference type="AlphaFoldDB" id="A0A0B5FTY4"/>
<keyword evidence="2 5" id="KW-0808">Transferase</keyword>